<reference evidence="3 4" key="1">
    <citation type="journal article" date="2018" name="Evol. Lett.">
        <title>Horizontal gene cluster transfer increased hallucinogenic mushroom diversity.</title>
        <authorList>
            <person name="Reynolds H.T."/>
            <person name="Vijayakumar V."/>
            <person name="Gluck-Thaler E."/>
            <person name="Korotkin H.B."/>
            <person name="Matheny P.B."/>
            <person name="Slot J.C."/>
        </authorList>
    </citation>
    <scope>NUCLEOTIDE SEQUENCE [LARGE SCALE GENOMIC DNA]</scope>
    <source>
        <strain evidence="3 4">2629</strain>
    </source>
</reference>
<dbReference type="InterPro" id="IPR039588">
    <property type="entry name" value="FBXO4"/>
</dbReference>
<dbReference type="STRING" id="181874.A0A409WZY9"/>
<dbReference type="GO" id="GO:0000209">
    <property type="term" value="P:protein polyubiquitination"/>
    <property type="evidence" value="ECO:0007669"/>
    <property type="project" value="TreeGrafter"/>
</dbReference>
<protein>
    <recommendedName>
        <fullName evidence="2">F-box domain-containing protein</fullName>
    </recommendedName>
</protein>
<dbReference type="SUPFAM" id="SSF81383">
    <property type="entry name" value="F-box domain"/>
    <property type="match status" value="1"/>
</dbReference>
<dbReference type="AlphaFoldDB" id="A0A409WZY9"/>
<organism evidence="3 4">
    <name type="scientific">Panaeolus cyanescens</name>
    <dbReference type="NCBI Taxonomy" id="181874"/>
    <lineage>
        <taxon>Eukaryota</taxon>
        <taxon>Fungi</taxon>
        <taxon>Dikarya</taxon>
        <taxon>Basidiomycota</taxon>
        <taxon>Agaricomycotina</taxon>
        <taxon>Agaricomycetes</taxon>
        <taxon>Agaricomycetidae</taxon>
        <taxon>Agaricales</taxon>
        <taxon>Agaricineae</taxon>
        <taxon>Galeropsidaceae</taxon>
        <taxon>Panaeolus</taxon>
    </lineage>
</organism>
<dbReference type="Gene3D" id="1.20.1280.50">
    <property type="match status" value="1"/>
</dbReference>
<keyword evidence="4" id="KW-1185">Reference proteome</keyword>
<sequence length="721" mass="83351">MLPRESTHSKQSQPKASASTSFQPEGSADTKPESENEYEERDQQDESNKKRKRTTKANKEGPAPKKAKGKGKQSGNRKEQTDSAFLDLPFDMHLEICSYLGPLDLLNMARTCRDWHQLVARDVFVPVWNKLRSCQFPGIPECPDDMIQPAYFELFFGLGCMNCRSKSTESVSSTLYHIWEARTRLCSKCIRSQWSNTNPFCSRSTSETDKALASLSSYLPTVTLHETYFSSAHIMDWRRDFELQKAEDKEKWLAAKKIACQKMKQHAGKCKEWRRSSASWEFSAEQRQLEVEERWRRVDDYIQLLGWGDELNWINTKSTKSHPRNLYSFEELVEKRITKRALESYRDKLDHYMQQIKELRLIDERDATIKSRLMVFKNLYEAAINKVLKPDDPRPRIGDVLRISNFWKLIMETPIDEEMGTAGFEIIENDIKSVIDEAFREQEVVILELVRDGMDGEPYDPNTVLGLATTVFRLDSDSSKSKNYNFYTFSELLTASMTQDPTLQSEEPYRRKVARQALGSLWLNAGEKKYIFDKQAHVLIGSLLILLGLDPKTTTANEVQQLDPVFECLHCNSLEKGRLVMNWTHAVMHLKEMMDVVWGSHKDLGPSVFEVLQGEDTVNAKAALNRQKQRWLYSTLVLPDSPPYFRRGTKVKPMTVCKHCPGIYTARLDKMLWHLNTKHGIVIPADNDFKLKFQTDFEELPKMECRILPPRLPSTGFETDD</sequence>
<dbReference type="EMBL" id="NHTK01004940">
    <property type="protein sequence ID" value="PPQ84095.1"/>
    <property type="molecule type" value="Genomic_DNA"/>
</dbReference>
<feature type="compositionally biased region" description="Acidic residues" evidence="1">
    <location>
        <begin position="35"/>
        <end position="45"/>
    </location>
</feature>
<dbReference type="PROSITE" id="PS50181">
    <property type="entry name" value="FBOX"/>
    <property type="match status" value="1"/>
</dbReference>
<dbReference type="PANTHER" id="PTHR16008:SF4">
    <property type="entry name" value="F-BOX ONLY PROTEIN 4"/>
    <property type="match status" value="1"/>
</dbReference>
<dbReference type="InterPro" id="IPR036047">
    <property type="entry name" value="F-box-like_dom_sf"/>
</dbReference>
<accession>A0A409WZY9</accession>
<evidence type="ECO:0000313" key="3">
    <source>
        <dbReference type="EMBL" id="PPQ84095.1"/>
    </source>
</evidence>
<feature type="domain" description="F-box" evidence="2">
    <location>
        <begin position="82"/>
        <end position="131"/>
    </location>
</feature>
<dbReference type="GO" id="GO:0031146">
    <property type="term" value="P:SCF-dependent proteasomal ubiquitin-dependent protein catabolic process"/>
    <property type="evidence" value="ECO:0007669"/>
    <property type="project" value="InterPro"/>
</dbReference>
<evidence type="ECO:0000313" key="4">
    <source>
        <dbReference type="Proteomes" id="UP000284842"/>
    </source>
</evidence>
<dbReference type="PANTHER" id="PTHR16008">
    <property type="entry name" value="F-BOX ONLY PROTEIN 4"/>
    <property type="match status" value="1"/>
</dbReference>
<name>A0A409WZY9_9AGAR</name>
<evidence type="ECO:0000256" key="1">
    <source>
        <dbReference type="SAM" id="MobiDB-lite"/>
    </source>
</evidence>
<dbReference type="Proteomes" id="UP000284842">
    <property type="component" value="Unassembled WGS sequence"/>
</dbReference>
<comment type="caution">
    <text evidence="3">The sequence shown here is derived from an EMBL/GenBank/DDBJ whole genome shotgun (WGS) entry which is preliminary data.</text>
</comment>
<evidence type="ECO:0000259" key="2">
    <source>
        <dbReference type="PROSITE" id="PS50181"/>
    </source>
</evidence>
<dbReference type="SMART" id="SM00256">
    <property type="entry name" value="FBOX"/>
    <property type="match status" value="1"/>
</dbReference>
<dbReference type="Pfam" id="PF12937">
    <property type="entry name" value="F-box-like"/>
    <property type="match status" value="1"/>
</dbReference>
<dbReference type="CDD" id="cd09917">
    <property type="entry name" value="F-box_SF"/>
    <property type="match status" value="1"/>
</dbReference>
<dbReference type="GO" id="GO:0019005">
    <property type="term" value="C:SCF ubiquitin ligase complex"/>
    <property type="evidence" value="ECO:0007669"/>
    <property type="project" value="TreeGrafter"/>
</dbReference>
<gene>
    <name evidence="3" type="ORF">CVT24_002434</name>
</gene>
<dbReference type="OrthoDB" id="2322499at2759"/>
<feature type="region of interest" description="Disordered" evidence="1">
    <location>
        <begin position="1"/>
        <end position="80"/>
    </location>
</feature>
<feature type="compositionally biased region" description="Polar residues" evidence="1">
    <location>
        <begin position="9"/>
        <end position="24"/>
    </location>
</feature>
<dbReference type="InterPro" id="IPR001810">
    <property type="entry name" value="F-box_dom"/>
</dbReference>
<proteinExistence type="predicted"/>
<dbReference type="InParanoid" id="A0A409WZY9"/>